<dbReference type="AlphaFoldDB" id="W4MFP7"/>
<gene>
    <name evidence="4" type="ORF">ETSY2_01850</name>
</gene>
<dbReference type="Pfam" id="PF02518">
    <property type="entry name" value="HATPase_c"/>
    <property type="match status" value="1"/>
</dbReference>
<dbReference type="PRINTS" id="PR00344">
    <property type="entry name" value="BCTRLSENSOR"/>
</dbReference>
<dbReference type="Proteomes" id="UP000019140">
    <property type="component" value="Unassembled WGS sequence"/>
</dbReference>
<comment type="catalytic activity">
    <reaction evidence="1">
        <text>ATP + protein L-histidine = ADP + protein N-phospho-L-histidine.</text>
        <dbReference type="EC" id="2.7.13.3"/>
    </reaction>
</comment>
<proteinExistence type="predicted"/>
<sequence length="258" mass="28272">ALVNEQLDTLASLVDAAADQAKLLNESDRDDIVWNDQLSTVASIAQSLHEEDVMIEMAELLKASVSGLDRIAEMVLSLKDFSRLDRKKVDQVNLNEGLDSALMIAQNTLKHKAEVVKKYGDIPPVKCAPSQINQVFLNMLVNAAQAIEEWGTITLTTVAKRNHVEVTIEDDGQGIPEDVLPNIFNPFYTTKDVGEGTGLGLAISYQIIEQHGGEISVESTIGQGTRFTISLPLVSDVEVKMLKSGVIESIDEYHLEEQ</sequence>
<evidence type="ECO:0000256" key="1">
    <source>
        <dbReference type="ARBA" id="ARBA00000085"/>
    </source>
</evidence>
<evidence type="ECO:0000259" key="3">
    <source>
        <dbReference type="PROSITE" id="PS50109"/>
    </source>
</evidence>
<organism evidence="4 5">
    <name type="scientific">Candidatus Entotheonella gemina</name>
    <dbReference type="NCBI Taxonomy" id="1429439"/>
    <lineage>
        <taxon>Bacteria</taxon>
        <taxon>Pseudomonadati</taxon>
        <taxon>Nitrospinota/Tectimicrobiota group</taxon>
        <taxon>Candidatus Tectimicrobiota</taxon>
        <taxon>Candidatus Entotheonellia</taxon>
        <taxon>Candidatus Entotheonellales</taxon>
        <taxon>Candidatus Entotheonellaceae</taxon>
        <taxon>Candidatus Entotheonella</taxon>
    </lineage>
</organism>
<accession>W4MFP7</accession>
<reference evidence="4 5" key="1">
    <citation type="journal article" date="2014" name="Nature">
        <title>An environmental bacterial taxon with a large and distinct metabolic repertoire.</title>
        <authorList>
            <person name="Wilson M.C."/>
            <person name="Mori T."/>
            <person name="Ruckert C."/>
            <person name="Uria A.R."/>
            <person name="Helf M.J."/>
            <person name="Takada K."/>
            <person name="Gernert C."/>
            <person name="Steffens U.A."/>
            <person name="Heycke N."/>
            <person name="Schmitt S."/>
            <person name="Rinke C."/>
            <person name="Helfrich E.J."/>
            <person name="Brachmann A.O."/>
            <person name="Gurgui C."/>
            <person name="Wakimoto T."/>
            <person name="Kracht M."/>
            <person name="Crusemann M."/>
            <person name="Hentschel U."/>
            <person name="Abe I."/>
            <person name="Matsunaga S."/>
            <person name="Kalinowski J."/>
            <person name="Takeyama H."/>
            <person name="Piel J."/>
        </authorList>
    </citation>
    <scope>NUCLEOTIDE SEQUENCE [LARGE SCALE GENOMIC DNA]</scope>
    <source>
        <strain evidence="5">TSY2</strain>
    </source>
</reference>
<feature type="non-terminal residue" evidence="4">
    <location>
        <position position="1"/>
    </location>
</feature>
<dbReference type="HOGENOM" id="CLU_1075590_0_0_7"/>
<evidence type="ECO:0000313" key="4">
    <source>
        <dbReference type="EMBL" id="ETX09028.1"/>
    </source>
</evidence>
<evidence type="ECO:0000256" key="2">
    <source>
        <dbReference type="ARBA" id="ARBA00012438"/>
    </source>
</evidence>
<dbReference type="InterPro" id="IPR003594">
    <property type="entry name" value="HATPase_dom"/>
</dbReference>
<dbReference type="InterPro" id="IPR005467">
    <property type="entry name" value="His_kinase_dom"/>
</dbReference>
<dbReference type="EC" id="2.7.13.3" evidence="2"/>
<dbReference type="SUPFAM" id="SSF55874">
    <property type="entry name" value="ATPase domain of HSP90 chaperone/DNA topoisomerase II/histidine kinase"/>
    <property type="match status" value="1"/>
</dbReference>
<keyword evidence="5" id="KW-1185">Reference proteome</keyword>
<dbReference type="InterPro" id="IPR004358">
    <property type="entry name" value="Sig_transdc_His_kin-like_C"/>
</dbReference>
<dbReference type="GO" id="GO:0004673">
    <property type="term" value="F:protein histidine kinase activity"/>
    <property type="evidence" value="ECO:0007669"/>
    <property type="project" value="UniProtKB-EC"/>
</dbReference>
<protein>
    <recommendedName>
        <fullName evidence="2">histidine kinase</fullName>
        <ecNumber evidence="2">2.7.13.3</ecNumber>
    </recommendedName>
</protein>
<dbReference type="SMART" id="SM00387">
    <property type="entry name" value="HATPase_c"/>
    <property type="match status" value="1"/>
</dbReference>
<dbReference type="PANTHER" id="PTHR43065">
    <property type="entry name" value="SENSOR HISTIDINE KINASE"/>
    <property type="match status" value="1"/>
</dbReference>
<dbReference type="EMBL" id="AZHX01000070">
    <property type="protein sequence ID" value="ETX09028.1"/>
    <property type="molecule type" value="Genomic_DNA"/>
</dbReference>
<name>W4MFP7_9BACT</name>
<comment type="caution">
    <text evidence="4">The sequence shown here is derived from an EMBL/GenBank/DDBJ whole genome shotgun (WGS) entry which is preliminary data.</text>
</comment>
<dbReference type="Gene3D" id="3.30.565.10">
    <property type="entry name" value="Histidine kinase-like ATPase, C-terminal domain"/>
    <property type="match status" value="1"/>
</dbReference>
<dbReference type="InterPro" id="IPR036890">
    <property type="entry name" value="HATPase_C_sf"/>
</dbReference>
<feature type="domain" description="Histidine kinase" evidence="3">
    <location>
        <begin position="35"/>
        <end position="235"/>
    </location>
</feature>
<evidence type="ECO:0000313" key="5">
    <source>
        <dbReference type="Proteomes" id="UP000019140"/>
    </source>
</evidence>
<dbReference type="PANTHER" id="PTHR43065:SF50">
    <property type="entry name" value="HISTIDINE KINASE"/>
    <property type="match status" value="1"/>
</dbReference>
<dbReference type="PROSITE" id="PS50109">
    <property type="entry name" value="HIS_KIN"/>
    <property type="match status" value="1"/>
</dbReference>